<reference evidence="1 2" key="1">
    <citation type="journal article" date="2008" name="Nature">
        <title>The genome of Laccaria bicolor provides insights into mycorrhizal symbiosis.</title>
        <authorList>
            <person name="Martin F."/>
            <person name="Aerts A."/>
            <person name="Ahren D."/>
            <person name="Brun A."/>
            <person name="Danchin E.G.J."/>
            <person name="Duchaussoy F."/>
            <person name="Gibon J."/>
            <person name="Kohler A."/>
            <person name="Lindquist E."/>
            <person name="Pereda V."/>
            <person name="Salamov A."/>
            <person name="Shapiro H.J."/>
            <person name="Wuyts J."/>
            <person name="Blaudez D."/>
            <person name="Buee M."/>
            <person name="Brokstein P."/>
            <person name="Canbaeck B."/>
            <person name="Cohen D."/>
            <person name="Courty P.E."/>
            <person name="Coutinho P.M."/>
            <person name="Delaruelle C."/>
            <person name="Detter J.C."/>
            <person name="Deveau A."/>
            <person name="DiFazio S."/>
            <person name="Duplessis S."/>
            <person name="Fraissinet-Tachet L."/>
            <person name="Lucic E."/>
            <person name="Frey-Klett P."/>
            <person name="Fourrey C."/>
            <person name="Feussner I."/>
            <person name="Gay G."/>
            <person name="Grimwood J."/>
            <person name="Hoegger P.J."/>
            <person name="Jain P."/>
            <person name="Kilaru S."/>
            <person name="Labbe J."/>
            <person name="Lin Y.C."/>
            <person name="Legue V."/>
            <person name="Le Tacon F."/>
            <person name="Marmeisse R."/>
            <person name="Melayah D."/>
            <person name="Montanini B."/>
            <person name="Muratet M."/>
            <person name="Nehls U."/>
            <person name="Niculita-Hirzel H."/>
            <person name="Oudot-Le Secq M.P."/>
            <person name="Peter M."/>
            <person name="Quesneville H."/>
            <person name="Rajashekar B."/>
            <person name="Reich M."/>
            <person name="Rouhier N."/>
            <person name="Schmutz J."/>
            <person name="Yin T."/>
            <person name="Chalot M."/>
            <person name="Henrissat B."/>
            <person name="Kuees U."/>
            <person name="Lucas S."/>
            <person name="Van de Peer Y."/>
            <person name="Podila G.K."/>
            <person name="Polle A."/>
            <person name="Pukkila P.J."/>
            <person name="Richardson P.M."/>
            <person name="Rouze P."/>
            <person name="Sanders I.R."/>
            <person name="Stajich J.E."/>
            <person name="Tunlid A."/>
            <person name="Tuskan G."/>
            <person name="Grigoriev I.V."/>
        </authorList>
    </citation>
    <scope>NUCLEOTIDE SEQUENCE [LARGE SCALE GENOMIC DNA]</scope>
    <source>
        <strain evidence="2">S238N-H82 / ATCC MYA-4686</strain>
    </source>
</reference>
<gene>
    <name evidence="1" type="ORF">LACBIDRAFT_333762</name>
</gene>
<proteinExistence type="predicted"/>
<keyword evidence="2" id="KW-1185">Reference proteome</keyword>
<dbReference type="AlphaFoldDB" id="B0DWZ8"/>
<dbReference type="EMBL" id="DS547145">
    <property type="protein sequence ID" value="EDR00900.1"/>
    <property type="molecule type" value="Genomic_DNA"/>
</dbReference>
<organism evidence="2">
    <name type="scientific">Laccaria bicolor (strain S238N-H82 / ATCC MYA-4686)</name>
    <name type="common">Bicoloured deceiver</name>
    <name type="synonym">Laccaria laccata var. bicolor</name>
    <dbReference type="NCBI Taxonomy" id="486041"/>
    <lineage>
        <taxon>Eukaryota</taxon>
        <taxon>Fungi</taxon>
        <taxon>Dikarya</taxon>
        <taxon>Basidiomycota</taxon>
        <taxon>Agaricomycotina</taxon>
        <taxon>Agaricomycetes</taxon>
        <taxon>Agaricomycetidae</taxon>
        <taxon>Agaricales</taxon>
        <taxon>Agaricineae</taxon>
        <taxon>Hydnangiaceae</taxon>
        <taxon>Laccaria</taxon>
    </lineage>
</organism>
<dbReference type="KEGG" id="lbc:LACBIDRAFT_333762"/>
<dbReference type="HOGENOM" id="CLU_1230128_0_0_1"/>
<accession>B0DWZ8</accession>
<protein>
    <submittedName>
        <fullName evidence="1">Predicted protein</fullName>
    </submittedName>
</protein>
<dbReference type="InParanoid" id="B0DWZ8"/>
<evidence type="ECO:0000313" key="1">
    <source>
        <dbReference type="EMBL" id="EDR00900.1"/>
    </source>
</evidence>
<dbReference type="RefSeq" id="XP_001888494.1">
    <property type="nucleotide sequence ID" value="XM_001888459.1"/>
</dbReference>
<dbReference type="GeneID" id="6084116"/>
<dbReference type="Proteomes" id="UP000001194">
    <property type="component" value="Unassembled WGS sequence"/>
</dbReference>
<sequence length="225" mass="24791">MACGVMAIFGQLPKQLEKLKFYPIYWKEYCTAASHVIVSHMKTTCSRAAQISYKHQYPASTFQSVPAPAQSALEATSELEARSWRQASNRLEAERQGTRDKRERGIAWFGLLDTTNIPQLTSIQRKSLPTCTLSLASVSAHTGKHRMAVDLPHHACVQANVVPFPSSVAAAGGGTHALLRSSPTLPSANYANTTTTEMPSPDDGVQVDLEAHHYASARRKRWIRF</sequence>
<evidence type="ECO:0000313" key="2">
    <source>
        <dbReference type="Proteomes" id="UP000001194"/>
    </source>
</evidence>
<name>B0DWZ8_LACBS</name>